<dbReference type="Proteomes" id="UP001177595">
    <property type="component" value="Plasmid paPv2"/>
</dbReference>
<evidence type="ECO:0000256" key="4">
    <source>
        <dbReference type="ARBA" id="ARBA00022840"/>
    </source>
</evidence>
<dbReference type="GO" id="GO:0031297">
    <property type="term" value="P:replication fork processing"/>
    <property type="evidence" value="ECO:0007669"/>
    <property type="project" value="TreeGrafter"/>
</dbReference>
<gene>
    <name evidence="6" type="ORF">QE210_18700</name>
</gene>
<dbReference type="GO" id="GO:0004527">
    <property type="term" value="F:exonuclease activity"/>
    <property type="evidence" value="ECO:0007669"/>
    <property type="project" value="UniProtKB-KW"/>
</dbReference>
<dbReference type="InterPro" id="IPR000212">
    <property type="entry name" value="DNA_helicase_UvrD/REP"/>
</dbReference>
<dbReference type="EMBL" id="CP123506">
    <property type="protein sequence ID" value="WGM03421.1"/>
    <property type="molecule type" value="Genomic_DNA"/>
</dbReference>
<keyword evidence="4" id="KW-0067">ATP-binding</keyword>
<geneLocation type="plasmid" evidence="6 7">
    <name>paPv2</name>
</geneLocation>
<reference evidence="6" key="1">
    <citation type="submission" date="2023-04" db="EMBL/GenBank/DDBJ databases">
        <title>Genome dynamics across the evolutionary transition to endosymbiosis.</title>
        <authorList>
            <person name="Siozios S."/>
            <person name="Nadal-Jimenez P."/>
            <person name="Azagi T."/>
            <person name="Sprong H."/>
            <person name="Frost C.L."/>
            <person name="Parratt S.R."/>
            <person name="Taylor G."/>
            <person name="Brettell L."/>
            <person name="Lew K.C."/>
            <person name="Croft L."/>
            <person name="King K.C."/>
            <person name="Brockhurst M.A."/>
            <person name="Hypsa V."/>
            <person name="Novakova E."/>
            <person name="Darby A.C."/>
            <person name="Hurst G.D.D."/>
        </authorList>
    </citation>
    <scope>NUCLEOTIDE SEQUENCE</scope>
    <source>
        <strain evidence="6">APv</strain>
        <plasmid evidence="6">paPv2</plasmid>
    </source>
</reference>
<proteinExistence type="predicted"/>
<accession>A0AA95GUB5</accession>
<dbReference type="PANTHER" id="PTHR11070">
    <property type="entry name" value="UVRD / RECB / PCRA DNA HELICASE FAMILY MEMBER"/>
    <property type="match status" value="1"/>
</dbReference>
<keyword evidence="6" id="KW-0614">Plasmid</keyword>
<evidence type="ECO:0000256" key="2">
    <source>
        <dbReference type="ARBA" id="ARBA00022801"/>
    </source>
</evidence>
<dbReference type="RefSeq" id="WP_280626586.1">
    <property type="nucleotide sequence ID" value="NZ_CP123506.1"/>
</dbReference>
<dbReference type="InterPro" id="IPR027417">
    <property type="entry name" value="P-loop_NTPase"/>
</dbReference>
<dbReference type="SUPFAM" id="SSF52540">
    <property type="entry name" value="P-loop containing nucleoside triphosphate hydrolases"/>
    <property type="match status" value="1"/>
</dbReference>
<keyword evidence="1" id="KW-0547">Nucleotide-binding</keyword>
<dbReference type="PANTHER" id="PTHR11070:SF30">
    <property type="entry name" value="F-BOX DNA HELICASE 1"/>
    <property type="match status" value="1"/>
</dbReference>
<protein>
    <submittedName>
        <fullName evidence="6">3'-5' exonuclease</fullName>
    </submittedName>
</protein>
<organism evidence="6 7">
    <name type="scientific">Arsenophonus nasoniae</name>
    <name type="common">son-killer infecting Nasonia vitripennis</name>
    <dbReference type="NCBI Taxonomy" id="638"/>
    <lineage>
        <taxon>Bacteria</taxon>
        <taxon>Pseudomonadati</taxon>
        <taxon>Pseudomonadota</taxon>
        <taxon>Gammaproteobacteria</taxon>
        <taxon>Enterobacterales</taxon>
        <taxon>Morganellaceae</taxon>
        <taxon>Arsenophonus</taxon>
    </lineage>
</organism>
<evidence type="ECO:0000313" key="6">
    <source>
        <dbReference type="EMBL" id="WGM03421.1"/>
    </source>
</evidence>
<dbReference type="GO" id="GO:0043138">
    <property type="term" value="F:3'-5' DNA helicase activity"/>
    <property type="evidence" value="ECO:0007669"/>
    <property type="project" value="TreeGrafter"/>
</dbReference>
<keyword evidence="6" id="KW-0269">Exonuclease</keyword>
<name>A0AA95GUB5_9GAMM</name>
<dbReference type="Gene3D" id="3.40.50.300">
    <property type="entry name" value="P-loop containing nucleotide triphosphate hydrolases"/>
    <property type="match status" value="1"/>
</dbReference>
<dbReference type="GO" id="GO:0003677">
    <property type="term" value="F:DNA binding"/>
    <property type="evidence" value="ECO:0007669"/>
    <property type="project" value="InterPro"/>
</dbReference>
<dbReference type="InterPro" id="IPR014017">
    <property type="entry name" value="DNA_helicase_UvrD-like_C"/>
</dbReference>
<dbReference type="GO" id="GO:0005524">
    <property type="term" value="F:ATP binding"/>
    <property type="evidence" value="ECO:0007669"/>
    <property type="project" value="UniProtKB-KW"/>
</dbReference>
<keyword evidence="2" id="KW-0378">Hydrolase</keyword>
<keyword evidence="6" id="KW-0540">Nuclease</keyword>
<dbReference type="GO" id="GO:0000724">
    <property type="term" value="P:double-strand break repair via homologous recombination"/>
    <property type="evidence" value="ECO:0007669"/>
    <property type="project" value="TreeGrafter"/>
</dbReference>
<dbReference type="AlphaFoldDB" id="A0AA95GUB5"/>
<evidence type="ECO:0000313" key="7">
    <source>
        <dbReference type="Proteomes" id="UP001177595"/>
    </source>
</evidence>
<sequence>MLQSIKIIEKFTPLPKKVDVLRKRTVDTEEEASITVTTAHRAKGLEWDIVEINNDFPNNLFDPNMDKAAFRDEVNLLYVSATRAKKTLVINKLLVNILAKVAENEKTAKV</sequence>
<evidence type="ECO:0000256" key="3">
    <source>
        <dbReference type="ARBA" id="ARBA00022806"/>
    </source>
</evidence>
<feature type="domain" description="UvrD-like helicase C-terminal" evidence="5">
    <location>
        <begin position="27"/>
        <end position="91"/>
    </location>
</feature>
<evidence type="ECO:0000256" key="1">
    <source>
        <dbReference type="ARBA" id="ARBA00022741"/>
    </source>
</evidence>
<evidence type="ECO:0000259" key="5">
    <source>
        <dbReference type="Pfam" id="PF13361"/>
    </source>
</evidence>
<keyword evidence="3" id="KW-0347">Helicase</keyword>
<dbReference type="Pfam" id="PF13361">
    <property type="entry name" value="UvrD_C"/>
    <property type="match status" value="1"/>
</dbReference>